<feature type="compositionally biased region" description="Acidic residues" evidence="1">
    <location>
        <begin position="841"/>
        <end position="851"/>
    </location>
</feature>
<evidence type="ECO:0000313" key="3">
    <source>
        <dbReference type="EMBL" id="GIM16305.1"/>
    </source>
</evidence>
<feature type="region of interest" description="Disordered" evidence="1">
    <location>
        <begin position="30"/>
        <end position="67"/>
    </location>
</feature>
<evidence type="ECO:0000313" key="2">
    <source>
        <dbReference type="EMBL" id="GIL89479.1"/>
    </source>
</evidence>
<evidence type="ECO:0000313" key="5">
    <source>
        <dbReference type="Proteomes" id="UP000747110"/>
    </source>
</evidence>
<feature type="compositionally biased region" description="Basic and acidic residues" evidence="1">
    <location>
        <begin position="852"/>
        <end position="863"/>
    </location>
</feature>
<evidence type="ECO:0000256" key="1">
    <source>
        <dbReference type="SAM" id="MobiDB-lite"/>
    </source>
</evidence>
<dbReference type="AlphaFoldDB" id="A0A8J4GY50"/>
<dbReference type="Proteomes" id="UP000722791">
    <property type="component" value="Unassembled WGS sequence"/>
</dbReference>
<feature type="compositionally biased region" description="Low complexity" evidence="1">
    <location>
        <begin position="38"/>
        <end position="50"/>
    </location>
</feature>
<dbReference type="EMBL" id="BNCQ01000076">
    <property type="protein sequence ID" value="GIM16305.1"/>
    <property type="molecule type" value="Genomic_DNA"/>
</dbReference>
<reference evidence="3" key="1">
    <citation type="journal article" date="2021" name="Proc. Natl. Acad. Sci. U.S.A.">
        <title>Three genomes in the algal genus Volvox reveal the fate of a haploid sex-determining region after a transition to homothallism.</title>
        <authorList>
            <person name="Yamamoto K."/>
            <person name="Hamaji T."/>
            <person name="Kawai-Toyooka H."/>
            <person name="Matsuzaki R."/>
            <person name="Takahashi F."/>
            <person name="Nishimura Y."/>
            <person name="Kawachi M."/>
            <person name="Noguchi H."/>
            <person name="Minakuchi Y."/>
            <person name="Umen J.G."/>
            <person name="Toyoda A."/>
            <person name="Nozaki H."/>
        </authorList>
    </citation>
    <scope>NUCLEOTIDE SEQUENCE</scope>
    <source>
        <strain evidence="3">NIES-3785</strain>
        <strain evidence="2">NIES-3786</strain>
    </source>
</reference>
<dbReference type="Proteomes" id="UP000747110">
    <property type="component" value="Unassembled WGS sequence"/>
</dbReference>
<feature type="region of interest" description="Disordered" evidence="1">
    <location>
        <begin position="992"/>
        <end position="1015"/>
    </location>
</feature>
<dbReference type="OrthoDB" id="10480907at2759"/>
<keyword evidence="5" id="KW-1185">Reference proteome</keyword>
<proteinExistence type="predicted"/>
<feature type="compositionally biased region" description="Basic residues" evidence="1">
    <location>
        <begin position="871"/>
        <end position="887"/>
    </location>
</feature>
<sequence>MSAAWILALQQEQRRRQLVLKLSVDVTPSRCPGHIDAEGQSQGSGRGQEQNSRDDRSNCPAAAAGSPFLSTSQWRARAMLQRRQPTAMFLSGHYRHQPTWLLPGPHPAGRRWSKARLWGTAAAALGQVRNWGKDSTAGSSVEGPPRGLGPGPPPAGTCPPLHANYPTCTPVTDSGPSQPSPPYSTCSTACGMVAHLESGVVGCGADSVGHSDGFARQGVAPVRPAPSSEGAEQKGIDAAGWRDFCLRRAALCTKMAELDQMLNTARPIMGRDGVARGSGSITPLLPAVKVLEADLMQSIWARSIWDLLQDVEEYIYFVCAQKDTQARHENLKQFGAEMQLHVASAKAQAELDAQGIATYFARDPYMKLASQMLQHDTVRARRLVPHLERCFARRPLDLEETTAAGGSGGDGGVGVQQPARGWLQFGERWQQLLAVADKADDQAEEVARMAVYGFLLLVAQQQGRFVADVDPLECAGVYFCYHFAEHVLGAFPDTRRLFTAMRVGFIPHVGWYNNLADSMPRRGSSRFGFRNLVNITFRAFFQPLAVDAWAKWARALAGGVEEIVGSAVEMVRAAELYYVLQRTGGEKDPYLERQLEFGLVVEQICAFAATQAYTTSVGVVDRSRDDYDDVDHADQPPLPLLALDLVDSLFNVANLLCSAPWRENTGGGGSAGTIPDVDFGLLPPMLDLELDSPEQALVLLLWAWRKLSETEGVFVCQPAVLMNAPVAAAADAACLESPQRVELLASVHWETLPRRGDVGYKWGWIKERIPLITATSNLGSHVKMILDALLKKRLMLMWIQCKGVIGLRRMLLALSQARREMLDAGRDFCLRCSTVLSWGDDESGGDEDGDATGERDGDGDHGGSDGGPSRCHNHPPHPHGRKSKAAKGRCGLTAAQQAAQDVMMQLDTRLRVHIGKLKLEPAQGRLDDRRQHHPSLNIYQEAYRLTEQFLGMVMAGVPEGVPAIRDGILLEFMMLECPPEQPWEAIRPAVPEHVRHQQEKQRNLQRKSELLREGA</sequence>
<protein>
    <submittedName>
        <fullName evidence="3">Uncharacterized protein</fullName>
    </submittedName>
</protein>
<comment type="caution">
    <text evidence="3">The sequence shown here is derived from an EMBL/GenBank/DDBJ whole genome shotgun (WGS) entry which is preliminary data.</text>
</comment>
<gene>
    <name evidence="2" type="ORF">Vretifemale_17287</name>
    <name evidence="3" type="ORF">Vretimale_18895</name>
</gene>
<name>A0A8J4GY50_9CHLO</name>
<feature type="region of interest" description="Disordered" evidence="1">
    <location>
        <begin position="132"/>
        <end position="152"/>
    </location>
</feature>
<accession>A0A8J4GY50</accession>
<evidence type="ECO:0000313" key="4">
    <source>
        <dbReference type="Proteomes" id="UP000722791"/>
    </source>
</evidence>
<organism evidence="3 4">
    <name type="scientific">Volvox reticuliferus</name>
    <dbReference type="NCBI Taxonomy" id="1737510"/>
    <lineage>
        <taxon>Eukaryota</taxon>
        <taxon>Viridiplantae</taxon>
        <taxon>Chlorophyta</taxon>
        <taxon>core chlorophytes</taxon>
        <taxon>Chlorophyceae</taxon>
        <taxon>CS clade</taxon>
        <taxon>Chlamydomonadales</taxon>
        <taxon>Volvocaceae</taxon>
        <taxon>Volvox</taxon>
    </lineage>
</organism>
<dbReference type="EMBL" id="BNCP01000050">
    <property type="protein sequence ID" value="GIL89479.1"/>
    <property type="molecule type" value="Genomic_DNA"/>
</dbReference>
<feature type="region of interest" description="Disordered" evidence="1">
    <location>
        <begin position="841"/>
        <end position="891"/>
    </location>
</feature>